<dbReference type="NCBIfam" id="TIGR01965">
    <property type="entry name" value="VCBS_repeat"/>
    <property type="match status" value="2"/>
</dbReference>
<reference evidence="2" key="1">
    <citation type="submission" date="2022-07" db="EMBL/GenBank/DDBJ databases">
        <title>Complete genome of Vibrio japonicus strain JCM 31412T and phylogenomic assessment of the Nereis clade of the genus Vibrio.</title>
        <authorList>
            <person name="Shlafstein M.D."/>
            <person name="Emsley S.A."/>
            <person name="Ushijima B."/>
            <person name="Videau P."/>
            <person name="Saw J.H."/>
        </authorList>
    </citation>
    <scope>NUCLEOTIDE SEQUENCE</scope>
    <source>
        <strain evidence="2">JCM 31412</strain>
    </source>
</reference>
<dbReference type="Pfam" id="PF17803">
    <property type="entry name" value="Cadherin_4"/>
    <property type="match status" value="1"/>
</dbReference>
<name>A0ABY5LBN4_9VIBR</name>
<dbReference type="InterPro" id="IPR013783">
    <property type="entry name" value="Ig-like_fold"/>
</dbReference>
<protein>
    <submittedName>
        <fullName evidence="2">VCBS domain-containing protein</fullName>
    </submittedName>
</protein>
<accession>A0ABY5LBN4</accession>
<evidence type="ECO:0000313" key="3">
    <source>
        <dbReference type="Proteomes" id="UP001058602"/>
    </source>
</evidence>
<evidence type="ECO:0000313" key="2">
    <source>
        <dbReference type="EMBL" id="UUM29458.1"/>
    </source>
</evidence>
<dbReference type="Proteomes" id="UP001058602">
    <property type="component" value="Chromosome 1"/>
</dbReference>
<dbReference type="EMBL" id="CP102096">
    <property type="protein sequence ID" value="UUM29458.1"/>
    <property type="molecule type" value="Genomic_DNA"/>
</dbReference>
<keyword evidence="3" id="KW-1185">Reference proteome</keyword>
<dbReference type="InterPro" id="IPR040853">
    <property type="entry name" value="RapA2_cadherin-like"/>
</dbReference>
<dbReference type="Gene3D" id="2.60.40.10">
    <property type="entry name" value="Immunoglobulins"/>
    <property type="match status" value="1"/>
</dbReference>
<proteinExistence type="predicted"/>
<dbReference type="Pfam" id="PF17963">
    <property type="entry name" value="Big_9"/>
    <property type="match status" value="1"/>
</dbReference>
<dbReference type="InterPro" id="IPR010221">
    <property type="entry name" value="VCBS_dom"/>
</dbReference>
<evidence type="ECO:0000259" key="1">
    <source>
        <dbReference type="Pfam" id="PF17803"/>
    </source>
</evidence>
<feature type="domain" description="RapA2 cadherin-like" evidence="1">
    <location>
        <begin position="354"/>
        <end position="425"/>
    </location>
</feature>
<organism evidence="2 3">
    <name type="scientific">Vibrio japonicus</name>
    <dbReference type="NCBI Taxonomy" id="1824638"/>
    <lineage>
        <taxon>Bacteria</taxon>
        <taxon>Pseudomonadati</taxon>
        <taxon>Pseudomonadota</taxon>
        <taxon>Gammaproteobacteria</taxon>
        <taxon>Vibrionales</taxon>
        <taxon>Vibrionaceae</taxon>
        <taxon>Vibrio</taxon>
    </lineage>
</organism>
<gene>
    <name evidence="2" type="ORF">NP165_06920</name>
</gene>
<dbReference type="RefSeq" id="WP_257083249.1">
    <property type="nucleotide sequence ID" value="NZ_CP102096.1"/>
</dbReference>
<dbReference type="Gene3D" id="2.60.40.3440">
    <property type="match status" value="1"/>
</dbReference>
<sequence>MSAYVALVSLASGQKVVVDTNGVVRTLLEGELPKPGEVILDRGQELGHESTLNVELIGEDGVPQGISDDVEEIFAALEQGQDPTQLGEDFAAAAGQQVSSSATLAGTIVRNGEETIASTEFSTEGLLALGLSETQSVSLIAQYPLLQENVVAVETNSNPDGLDLSLTTLEDQPITGKLTASDTDGDNVTFSEGNPPSNGLLAVDENGNWTYTPNPNFNGEDSFTVIVSDGNGGTDTIVVNVGVTPVDDDSDITIDSDAGNRDTGSVTEDVAVTGGNLTTTGTVTLNDADGDGAFGTPVFDAANSTVTEELGSLSIDENGEWTYTVNNDAVQYLDANESETVTYTIPTADGADTQTITITIHGANDGAKITGDDSGSVTEDAAETTATGTLLASDVDNTDNVFQAQADAAGQYGTFRVDANGKWTYVLDNGNETVDALNVDETLTETFTVKSEDGTEQVVTITIHGANDGAKITGDDSGSVTEDAAETTATGTLLASDVDNTDNVFQAQADAAASTARSVWMRTASGPTCWITATRRSMR</sequence>